<feature type="coiled-coil region" evidence="1">
    <location>
        <begin position="47"/>
        <end position="74"/>
    </location>
</feature>
<evidence type="ECO:0000256" key="1">
    <source>
        <dbReference type="SAM" id="Coils"/>
    </source>
</evidence>
<dbReference type="Proteomes" id="UP000741360">
    <property type="component" value="Unassembled WGS sequence"/>
</dbReference>
<sequence length="205" mass="22348">MIRINLATPRKSRKRLGVVQQLAVAAVLVVVEIGLMGSLWLGQGGEINRLQGEIRRANQELENLKKVVTKVSEQEKVEADLKERLQVIAGLRENQQGPINLMDLLSRSLPETLWLTSLGEKESKIELEGYSLDNLGVAKFMKNLQSSPTLSGVELVSSQQEVIESRKVQKFKIEATQTKKAAPSVVTGSAPGKGAAKGPEKAPKS</sequence>
<keyword evidence="1" id="KW-0175">Coiled coil</keyword>
<feature type="transmembrane region" description="Helical" evidence="3">
    <location>
        <begin position="21"/>
        <end position="41"/>
    </location>
</feature>
<gene>
    <name evidence="4" type="ORF">HYY65_06285</name>
</gene>
<evidence type="ECO:0000256" key="3">
    <source>
        <dbReference type="SAM" id="Phobius"/>
    </source>
</evidence>
<dbReference type="PANTHER" id="PTHR40278:SF1">
    <property type="entry name" value="DNA UTILIZATION PROTEIN HOFN"/>
    <property type="match status" value="1"/>
</dbReference>
<keyword evidence="3" id="KW-0812">Transmembrane</keyword>
<protein>
    <submittedName>
        <fullName evidence="4">PilN domain-containing protein</fullName>
    </submittedName>
</protein>
<evidence type="ECO:0000313" key="4">
    <source>
        <dbReference type="EMBL" id="MBI3014659.1"/>
    </source>
</evidence>
<evidence type="ECO:0000313" key="5">
    <source>
        <dbReference type="Proteomes" id="UP000741360"/>
    </source>
</evidence>
<keyword evidence="3" id="KW-1133">Transmembrane helix</keyword>
<accession>A0A932GPE3</accession>
<dbReference type="InterPro" id="IPR052534">
    <property type="entry name" value="Extracell_DNA_Util/SecSys_Comp"/>
</dbReference>
<proteinExistence type="predicted"/>
<dbReference type="EMBL" id="JACPSX010000110">
    <property type="protein sequence ID" value="MBI3014659.1"/>
    <property type="molecule type" value="Genomic_DNA"/>
</dbReference>
<keyword evidence="3" id="KW-0472">Membrane</keyword>
<dbReference type="PANTHER" id="PTHR40278">
    <property type="entry name" value="DNA UTILIZATION PROTEIN HOFN"/>
    <property type="match status" value="1"/>
</dbReference>
<dbReference type="Pfam" id="PF05137">
    <property type="entry name" value="PilN"/>
    <property type="match status" value="1"/>
</dbReference>
<dbReference type="InterPro" id="IPR007813">
    <property type="entry name" value="PilN"/>
</dbReference>
<reference evidence="4" key="1">
    <citation type="submission" date="2020-07" db="EMBL/GenBank/DDBJ databases">
        <title>Huge and variable diversity of episymbiotic CPR bacteria and DPANN archaea in groundwater ecosystems.</title>
        <authorList>
            <person name="He C.Y."/>
            <person name="Keren R."/>
            <person name="Whittaker M."/>
            <person name="Farag I.F."/>
            <person name="Doudna J."/>
            <person name="Cate J.H.D."/>
            <person name="Banfield J.F."/>
        </authorList>
    </citation>
    <scope>NUCLEOTIDE SEQUENCE</scope>
    <source>
        <strain evidence="4">NC_groundwater_717_Ag_S-0.2um_59_8</strain>
    </source>
</reference>
<organism evidence="4 5">
    <name type="scientific">Tectimicrobiota bacterium</name>
    <dbReference type="NCBI Taxonomy" id="2528274"/>
    <lineage>
        <taxon>Bacteria</taxon>
        <taxon>Pseudomonadati</taxon>
        <taxon>Nitrospinota/Tectimicrobiota group</taxon>
        <taxon>Candidatus Tectimicrobiota</taxon>
    </lineage>
</organism>
<evidence type="ECO:0000256" key="2">
    <source>
        <dbReference type="SAM" id="MobiDB-lite"/>
    </source>
</evidence>
<feature type="region of interest" description="Disordered" evidence="2">
    <location>
        <begin position="177"/>
        <end position="205"/>
    </location>
</feature>
<comment type="caution">
    <text evidence="4">The sequence shown here is derived from an EMBL/GenBank/DDBJ whole genome shotgun (WGS) entry which is preliminary data.</text>
</comment>
<feature type="compositionally biased region" description="Low complexity" evidence="2">
    <location>
        <begin position="188"/>
        <end position="197"/>
    </location>
</feature>
<dbReference type="AlphaFoldDB" id="A0A932GPE3"/>
<name>A0A932GPE3_UNCTE</name>